<dbReference type="CDD" id="cd09601">
    <property type="entry name" value="M1_APN-Q_like"/>
    <property type="match status" value="1"/>
</dbReference>
<keyword evidence="5" id="KW-0336">GPI-anchor</keyword>
<evidence type="ECO:0000259" key="20">
    <source>
        <dbReference type="Pfam" id="PF01433"/>
    </source>
</evidence>
<organism evidence="23">
    <name type="scientific">Melanaphis sacchari</name>
    <dbReference type="NCBI Taxonomy" id="742174"/>
    <lineage>
        <taxon>Eukaryota</taxon>
        <taxon>Metazoa</taxon>
        <taxon>Ecdysozoa</taxon>
        <taxon>Arthropoda</taxon>
        <taxon>Hexapoda</taxon>
        <taxon>Insecta</taxon>
        <taxon>Pterygota</taxon>
        <taxon>Neoptera</taxon>
        <taxon>Paraneoptera</taxon>
        <taxon>Hemiptera</taxon>
        <taxon>Sternorrhyncha</taxon>
        <taxon>Aphidomorpha</taxon>
        <taxon>Aphidoidea</taxon>
        <taxon>Aphididae</taxon>
        <taxon>Aphidini</taxon>
        <taxon>Melanaphis</taxon>
    </lineage>
</organism>
<keyword evidence="15" id="KW-0325">Glycoprotein</keyword>
<dbReference type="EMBL" id="GFXV01000147">
    <property type="protein sequence ID" value="MBW11952.1"/>
    <property type="molecule type" value="Transcribed_RNA"/>
</dbReference>
<dbReference type="Pfam" id="PF01433">
    <property type="entry name" value="Peptidase_M1"/>
    <property type="match status" value="1"/>
</dbReference>
<comment type="cofactor">
    <cofactor evidence="17 18">
        <name>Zn(2+)</name>
        <dbReference type="ChEBI" id="CHEBI:29105"/>
    </cofactor>
    <text evidence="17 18">Binds 1 zinc ion per subunit.</text>
</comment>
<dbReference type="GO" id="GO:0005886">
    <property type="term" value="C:plasma membrane"/>
    <property type="evidence" value="ECO:0007669"/>
    <property type="project" value="UniProtKB-SubCell"/>
</dbReference>
<dbReference type="GO" id="GO:0005615">
    <property type="term" value="C:extracellular space"/>
    <property type="evidence" value="ECO:0007669"/>
    <property type="project" value="TreeGrafter"/>
</dbReference>
<evidence type="ECO:0000313" key="23">
    <source>
        <dbReference type="EMBL" id="MBW11952.1"/>
    </source>
</evidence>
<dbReference type="SUPFAM" id="SSF63737">
    <property type="entry name" value="Leukotriene A4 hydrolase N-terminal domain"/>
    <property type="match status" value="1"/>
</dbReference>
<dbReference type="Gene3D" id="1.10.3480.20">
    <property type="match status" value="1"/>
</dbReference>
<dbReference type="InterPro" id="IPR050344">
    <property type="entry name" value="Peptidase_M1_aminopeptidases"/>
</dbReference>
<dbReference type="GO" id="GO:0008270">
    <property type="term" value="F:zinc ion binding"/>
    <property type="evidence" value="ECO:0007669"/>
    <property type="project" value="UniProtKB-UniRule"/>
</dbReference>
<keyword evidence="13 18" id="KW-0482">Metalloprotease</keyword>
<dbReference type="InterPro" id="IPR027268">
    <property type="entry name" value="Peptidase_M4/M1_CTD_sf"/>
</dbReference>
<evidence type="ECO:0000256" key="10">
    <source>
        <dbReference type="ARBA" id="ARBA00022833"/>
    </source>
</evidence>
<dbReference type="PANTHER" id="PTHR11533:SF294">
    <property type="entry name" value="THYROTROPIN-RELEASING HORMONE-DEGRADING ECTOENZYME"/>
    <property type="match status" value="1"/>
</dbReference>
<dbReference type="AlphaFoldDB" id="A0A2H8TE04"/>
<proteinExistence type="inferred from homology"/>
<evidence type="ECO:0000256" key="3">
    <source>
        <dbReference type="ARBA" id="ARBA00010136"/>
    </source>
</evidence>
<reference evidence="23" key="1">
    <citation type="submission" date="2017-10" db="EMBL/GenBank/DDBJ databases">
        <title>Transcriptome Assembly of Sugarcane Aphid Adults.</title>
        <authorList>
            <person name="Scully E.D."/>
            <person name="Palmer N.A."/>
            <person name="Geib S.M."/>
            <person name="Sarath G."/>
            <person name="Sattler S.E."/>
        </authorList>
    </citation>
    <scope>NUCLEOTIDE SEQUENCE</scope>
    <source>
        <tissue evidence="23">Whole body</tissue>
    </source>
</reference>
<dbReference type="InterPro" id="IPR014782">
    <property type="entry name" value="Peptidase_M1_dom"/>
</dbReference>
<name>A0A2H8TE04_9HEMI</name>
<evidence type="ECO:0000256" key="5">
    <source>
        <dbReference type="ARBA" id="ARBA00022622"/>
    </source>
</evidence>
<evidence type="ECO:0000256" key="2">
    <source>
        <dbReference type="ARBA" id="ARBA00004609"/>
    </source>
</evidence>
<dbReference type="PANTHER" id="PTHR11533">
    <property type="entry name" value="PROTEASE M1 ZINC METALLOPROTEASE"/>
    <property type="match status" value="1"/>
</dbReference>
<feature type="domain" description="ERAP1-like C-terminal" evidence="21">
    <location>
        <begin position="573"/>
        <end position="737"/>
    </location>
</feature>
<evidence type="ECO:0000256" key="15">
    <source>
        <dbReference type="ARBA" id="ARBA00023180"/>
    </source>
</evidence>
<dbReference type="InterPro" id="IPR042097">
    <property type="entry name" value="Aminopeptidase_N-like_N_sf"/>
</dbReference>
<evidence type="ECO:0000256" key="8">
    <source>
        <dbReference type="ARBA" id="ARBA00022723"/>
    </source>
</evidence>
<feature type="chain" id="PRO_5014144178" description="Aminopeptidase" evidence="19">
    <location>
        <begin position="19"/>
        <end position="740"/>
    </location>
</feature>
<dbReference type="InterPro" id="IPR034016">
    <property type="entry name" value="M1_APN-typ"/>
</dbReference>
<evidence type="ECO:0000256" key="11">
    <source>
        <dbReference type="ARBA" id="ARBA00022968"/>
    </source>
</evidence>
<evidence type="ECO:0000256" key="14">
    <source>
        <dbReference type="ARBA" id="ARBA00023136"/>
    </source>
</evidence>
<evidence type="ECO:0000259" key="22">
    <source>
        <dbReference type="Pfam" id="PF17900"/>
    </source>
</evidence>
<keyword evidence="12" id="KW-1133">Transmembrane helix</keyword>
<evidence type="ECO:0000256" key="6">
    <source>
        <dbReference type="ARBA" id="ARBA00022670"/>
    </source>
</evidence>
<evidence type="ECO:0000256" key="4">
    <source>
        <dbReference type="ARBA" id="ARBA00022438"/>
    </source>
</evidence>
<evidence type="ECO:0000256" key="9">
    <source>
        <dbReference type="ARBA" id="ARBA00022801"/>
    </source>
</evidence>
<evidence type="ECO:0000256" key="12">
    <source>
        <dbReference type="ARBA" id="ARBA00022989"/>
    </source>
</evidence>
<gene>
    <name evidence="23" type="primary">AMPM_2</name>
</gene>
<keyword evidence="11" id="KW-0735">Signal-anchor</keyword>
<keyword evidence="9 18" id="KW-0378">Hydrolase</keyword>
<evidence type="ECO:0000256" key="17">
    <source>
        <dbReference type="PIRSR" id="PIRSR634016-3"/>
    </source>
</evidence>
<dbReference type="GO" id="GO:0070006">
    <property type="term" value="F:metalloaminopeptidase activity"/>
    <property type="evidence" value="ECO:0007669"/>
    <property type="project" value="TreeGrafter"/>
</dbReference>
<accession>A0A2H8TE04</accession>
<dbReference type="GO" id="GO:0043171">
    <property type="term" value="P:peptide catabolic process"/>
    <property type="evidence" value="ECO:0007669"/>
    <property type="project" value="TreeGrafter"/>
</dbReference>
<dbReference type="EC" id="3.4.11.-" evidence="18"/>
<feature type="domain" description="Aminopeptidase N-like N-terminal" evidence="22">
    <location>
        <begin position="50"/>
        <end position="239"/>
    </location>
</feature>
<dbReference type="Gene3D" id="2.60.40.1910">
    <property type="match status" value="1"/>
</dbReference>
<evidence type="ECO:0000256" key="1">
    <source>
        <dbReference type="ARBA" id="ARBA00004606"/>
    </source>
</evidence>
<dbReference type="Pfam" id="PF11838">
    <property type="entry name" value="ERAP1_C"/>
    <property type="match status" value="1"/>
</dbReference>
<sequence length="740" mass="86665">MCTKSVITIVVLVSVVVAVHPIAGSAEDHRTAKAESAESPSYRLPRDTQPLAYGLRLVPKYDKGSDMYTFGGQVEILIYVNRITPNVTLNAKDMQIKSVSITEFKTQKDLAVDLYELDNDAEILTIYAESNLLAGRRYQVKIVFQGLLRTDMTGFYRSLYKENGVTKWMAVTQFKPTYARRAFPCYDEPAYKTPFNISLGRQEYQMTLSNMPRYLTQRLEYYGWWADHFETTPPIPTYLVGALVGNLKKSSAIEGSLIDVYTCNDYLNQVLYVTEETPMLFSVMENYTDSQNELKKIDFMSIPDFDGDGMENWGINAYREKYMLFDDDSKMKFKEQSVMVIQKLNSHQWFGNMVTCAWWDYLWLNEGFARYFQYYATEMVKPDWRLDELFVVEQHQTAMEFDQTPRHPITTSVKTSSDIQNIFEKVVSNKAAAILRMLKYIVTDSNFQEPLLLYLQNFKYGAVTPSNLWAVYENYYFEIEYKLSENVPFTNFIESWTNQPGYPVVNVIRNQSTYTITHKPFSVWPTDNNTSSWYIGLTYTNNLARNFNNFRSVRWLKPYTSVMYLHDTSLCTWVIFNLQWTGFYRVNYDLNNWQQLIIQLNESYSDIHVLNRVQLIDDSFNLARAGMLSYSVPLNLSTYLMKENDEIPWYTAIECLSYVVERMRRSAEGYDYIKSYVRKLAEFIYKKTETLVVQYKNDDHTTITSWNKFSVWACYLDGEYCTNNAIANFQKWTEKKKNIA</sequence>
<evidence type="ECO:0000259" key="21">
    <source>
        <dbReference type="Pfam" id="PF11838"/>
    </source>
</evidence>
<dbReference type="PRINTS" id="PR00756">
    <property type="entry name" value="ALADIPTASE"/>
</dbReference>
<dbReference type="GO" id="GO:0098552">
    <property type="term" value="C:side of membrane"/>
    <property type="evidence" value="ECO:0007669"/>
    <property type="project" value="UniProtKB-KW"/>
</dbReference>
<dbReference type="FunFam" id="1.10.390.10:FF:000013">
    <property type="entry name" value="Aminopeptidase N"/>
    <property type="match status" value="1"/>
</dbReference>
<feature type="binding site" evidence="17">
    <location>
        <position position="366"/>
    </location>
    <ligand>
        <name>Zn(2+)</name>
        <dbReference type="ChEBI" id="CHEBI:29105"/>
        <note>catalytic</note>
    </ligand>
</feature>
<keyword evidence="8 17" id="KW-0479">Metal-binding</keyword>
<comment type="similarity">
    <text evidence="3 18">Belongs to the peptidase M1 family.</text>
</comment>
<keyword evidence="16" id="KW-0449">Lipoprotein</keyword>
<feature type="domain" description="Peptidase M1 membrane alanine aminopeptidase" evidence="20">
    <location>
        <begin position="274"/>
        <end position="478"/>
    </location>
</feature>
<keyword evidence="10 17" id="KW-0862">Zinc</keyword>
<keyword evidence="19" id="KW-0732">Signal</keyword>
<dbReference type="Pfam" id="PF17900">
    <property type="entry name" value="Peptidase_M1_N"/>
    <property type="match status" value="1"/>
</dbReference>
<keyword evidence="14" id="KW-0472">Membrane</keyword>
<evidence type="ECO:0000256" key="18">
    <source>
        <dbReference type="RuleBase" id="RU364040"/>
    </source>
</evidence>
<keyword evidence="6 18" id="KW-0645">Protease</keyword>
<keyword evidence="4 18" id="KW-0031">Aminopeptidase</keyword>
<dbReference type="GO" id="GO:0042277">
    <property type="term" value="F:peptide binding"/>
    <property type="evidence" value="ECO:0007669"/>
    <property type="project" value="TreeGrafter"/>
</dbReference>
<evidence type="ECO:0000256" key="7">
    <source>
        <dbReference type="ARBA" id="ARBA00022692"/>
    </source>
</evidence>
<protein>
    <recommendedName>
        <fullName evidence="18">Aminopeptidase</fullName>
        <ecNumber evidence="18">3.4.11.-</ecNumber>
    </recommendedName>
</protein>
<evidence type="ECO:0000256" key="13">
    <source>
        <dbReference type="ARBA" id="ARBA00023049"/>
    </source>
</evidence>
<dbReference type="FunFam" id="2.60.40.1730:FF:000001">
    <property type="entry name" value="Leucyl-cystinyl aminopeptidase"/>
    <property type="match status" value="1"/>
</dbReference>
<evidence type="ECO:0000256" key="16">
    <source>
        <dbReference type="ARBA" id="ARBA00023288"/>
    </source>
</evidence>
<feature type="binding site" evidence="17">
    <location>
        <position position="347"/>
    </location>
    <ligand>
        <name>Zn(2+)</name>
        <dbReference type="ChEBI" id="CHEBI:29105"/>
        <note>catalytic</note>
    </ligand>
</feature>
<dbReference type="InterPro" id="IPR001930">
    <property type="entry name" value="Peptidase_M1"/>
</dbReference>
<keyword evidence="7" id="KW-0812">Transmembrane</keyword>
<evidence type="ECO:0000256" key="19">
    <source>
        <dbReference type="SAM" id="SignalP"/>
    </source>
</evidence>
<dbReference type="SUPFAM" id="SSF55486">
    <property type="entry name" value="Metalloproteases ('zincins'), catalytic domain"/>
    <property type="match status" value="1"/>
</dbReference>
<dbReference type="GO" id="GO:0006508">
    <property type="term" value="P:proteolysis"/>
    <property type="evidence" value="ECO:0007669"/>
    <property type="project" value="UniProtKB-KW"/>
</dbReference>
<dbReference type="OrthoDB" id="10031169at2759"/>
<dbReference type="GO" id="GO:0005737">
    <property type="term" value="C:cytoplasm"/>
    <property type="evidence" value="ECO:0007669"/>
    <property type="project" value="TreeGrafter"/>
</dbReference>
<dbReference type="Gene3D" id="1.10.390.10">
    <property type="entry name" value="Neutral Protease Domain 2"/>
    <property type="match status" value="1"/>
</dbReference>
<feature type="signal peptide" evidence="19">
    <location>
        <begin position="1"/>
        <end position="18"/>
    </location>
</feature>
<dbReference type="Gene3D" id="2.60.40.1730">
    <property type="entry name" value="tricorn interacting facor f3 domain"/>
    <property type="match status" value="1"/>
</dbReference>
<dbReference type="InterPro" id="IPR045357">
    <property type="entry name" value="Aminopeptidase_N-like_N"/>
</dbReference>
<dbReference type="InterPro" id="IPR024571">
    <property type="entry name" value="ERAP1-like_C_dom"/>
</dbReference>
<comment type="subcellular location">
    <subcellularLocation>
        <location evidence="2">Cell membrane</location>
        <topology evidence="2">Lipid-anchor</topology>
        <topology evidence="2">GPI-anchor</topology>
    </subcellularLocation>
    <subcellularLocation>
        <location evidence="1">Membrane</location>
        <topology evidence="1">Single-pass type II membrane protein</topology>
    </subcellularLocation>
</comment>